<evidence type="ECO:0000256" key="2">
    <source>
        <dbReference type="SAM" id="MobiDB-lite"/>
    </source>
</evidence>
<evidence type="ECO:0000313" key="5">
    <source>
        <dbReference type="Proteomes" id="UP000670475"/>
    </source>
</evidence>
<proteinExistence type="predicted"/>
<dbReference type="InterPro" id="IPR011051">
    <property type="entry name" value="RmlC_Cupin_sf"/>
</dbReference>
<dbReference type="InterPro" id="IPR014710">
    <property type="entry name" value="RmlC-like_jellyroll"/>
</dbReference>
<dbReference type="Proteomes" id="UP000670475">
    <property type="component" value="Unassembled WGS sequence"/>
</dbReference>
<comment type="caution">
    <text evidence="4">The sequence shown here is derived from an EMBL/GenBank/DDBJ whole genome shotgun (WGS) entry which is preliminary data.</text>
</comment>
<feature type="compositionally biased region" description="Low complexity" evidence="2">
    <location>
        <begin position="145"/>
        <end position="154"/>
    </location>
</feature>
<name>A0A940RZN4_9ACTN</name>
<feature type="region of interest" description="Disordered" evidence="2">
    <location>
        <begin position="140"/>
        <end position="164"/>
    </location>
</feature>
<dbReference type="GO" id="GO:0046872">
    <property type="term" value="F:metal ion binding"/>
    <property type="evidence" value="ECO:0007669"/>
    <property type="project" value="UniProtKB-KW"/>
</dbReference>
<accession>A0A940RZN4</accession>
<gene>
    <name evidence="4" type="ORF">JFN87_23505</name>
</gene>
<protein>
    <submittedName>
        <fullName evidence="4">Cupin domain-containing protein</fullName>
    </submittedName>
</protein>
<feature type="domain" description="Cupin type-2" evidence="3">
    <location>
        <begin position="40"/>
        <end position="108"/>
    </location>
</feature>
<dbReference type="AlphaFoldDB" id="A0A940RZN4"/>
<keyword evidence="5" id="KW-1185">Reference proteome</keyword>
<dbReference type="PANTHER" id="PTHR35848:SF6">
    <property type="entry name" value="CUPIN TYPE-2 DOMAIN-CONTAINING PROTEIN"/>
    <property type="match status" value="1"/>
</dbReference>
<sequence>MHIFTTGPDDMLFEEEYNVAGRRIFPWKEAVAEPFWGGAWIDVAPGATSSAHSHDENEMFFITEGSGVMRIGTEERRVSAGDTVHITPFKDHDLTNDGPSRLRFITIWWGSAQAIAAERAYWAEEFGIADPGVNPAGATGGGAGAPAATDPAAAGAGGEGVTGR</sequence>
<dbReference type="PANTHER" id="PTHR35848">
    <property type="entry name" value="OXALATE-BINDING PROTEIN"/>
    <property type="match status" value="1"/>
</dbReference>
<evidence type="ECO:0000259" key="3">
    <source>
        <dbReference type="Pfam" id="PF07883"/>
    </source>
</evidence>
<dbReference type="InterPro" id="IPR013096">
    <property type="entry name" value="Cupin_2"/>
</dbReference>
<dbReference type="Pfam" id="PF07883">
    <property type="entry name" value="Cupin_2"/>
    <property type="match status" value="1"/>
</dbReference>
<dbReference type="RefSeq" id="WP_209342975.1">
    <property type="nucleotide sequence ID" value="NZ_JAGIQL010000115.1"/>
</dbReference>
<organism evidence="4 5">
    <name type="scientific">Streptomyces montanisoli</name>
    <dbReference type="NCBI Taxonomy" id="2798581"/>
    <lineage>
        <taxon>Bacteria</taxon>
        <taxon>Bacillati</taxon>
        <taxon>Actinomycetota</taxon>
        <taxon>Actinomycetes</taxon>
        <taxon>Kitasatosporales</taxon>
        <taxon>Streptomycetaceae</taxon>
        <taxon>Streptomyces</taxon>
    </lineage>
</organism>
<evidence type="ECO:0000256" key="1">
    <source>
        <dbReference type="ARBA" id="ARBA00022723"/>
    </source>
</evidence>
<feature type="compositionally biased region" description="Gly residues" evidence="2">
    <location>
        <begin position="155"/>
        <end position="164"/>
    </location>
</feature>
<dbReference type="EMBL" id="JAGIQL010000115">
    <property type="protein sequence ID" value="MBP0460433.1"/>
    <property type="molecule type" value="Genomic_DNA"/>
</dbReference>
<reference evidence="4" key="1">
    <citation type="submission" date="2021-03" db="EMBL/GenBank/DDBJ databases">
        <title>Whole genome sequence of Streptomyces bomunensis MMS17-BM035.</title>
        <authorList>
            <person name="Lee J.H."/>
        </authorList>
    </citation>
    <scope>NUCLEOTIDE SEQUENCE</scope>
    <source>
        <strain evidence="4">MMS17-BM035</strain>
    </source>
</reference>
<dbReference type="SUPFAM" id="SSF51182">
    <property type="entry name" value="RmlC-like cupins"/>
    <property type="match status" value="1"/>
</dbReference>
<dbReference type="Gene3D" id="2.60.120.10">
    <property type="entry name" value="Jelly Rolls"/>
    <property type="match status" value="1"/>
</dbReference>
<dbReference type="InterPro" id="IPR051610">
    <property type="entry name" value="GPI/OXD"/>
</dbReference>
<evidence type="ECO:0000313" key="4">
    <source>
        <dbReference type="EMBL" id="MBP0460433.1"/>
    </source>
</evidence>
<keyword evidence="1" id="KW-0479">Metal-binding</keyword>